<dbReference type="EMBL" id="MPDH01000015">
    <property type="protein sequence ID" value="PNP90502.1"/>
    <property type="molecule type" value="Genomic_DNA"/>
</dbReference>
<evidence type="ECO:0000256" key="6">
    <source>
        <dbReference type="SAM" id="Phobius"/>
    </source>
</evidence>
<feature type="transmembrane region" description="Helical" evidence="6">
    <location>
        <begin position="12"/>
        <end position="31"/>
    </location>
</feature>
<keyword evidence="9" id="KW-1185">Reference proteome</keyword>
<keyword evidence="4 6" id="KW-0472">Membrane</keyword>
<dbReference type="PANTHER" id="PTHR41335">
    <property type="entry name" value="MEMBRANE PROTEIN-RELATED"/>
    <property type="match status" value="1"/>
</dbReference>
<organism evidence="8 9">
    <name type="scientific">Listeria newyorkensis</name>
    <dbReference type="NCBI Taxonomy" id="1497681"/>
    <lineage>
        <taxon>Bacteria</taxon>
        <taxon>Bacillati</taxon>
        <taxon>Bacillota</taxon>
        <taxon>Bacilli</taxon>
        <taxon>Bacillales</taxon>
        <taxon>Listeriaceae</taxon>
        <taxon>Listeria</taxon>
    </lineage>
</organism>
<reference evidence="8 9" key="1">
    <citation type="submission" date="2016-11" db="EMBL/GenBank/DDBJ databases">
        <title>Whole Genome Sequence of Listeria newyorkensis.</title>
        <authorList>
            <person name="Frink S."/>
            <person name="Morales C."/>
            <person name="Kiang D."/>
        </authorList>
    </citation>
    <scope>NUCLEOTIDE SEQUENCE [LARGE SCALE GENOMIC DNA]</scope>
    <source>
        <strain evidence="8 9">F1604011-044</strain>
    </source>
</reference>
<sequence>MKEVFEMKGQWQVIVGIVLAIIIAIFAVVNVDSVQVSFLFAKVEWPLILVILGSVLVGGLIFFCLNIVRVNAMKKQIKTLEATKKELERTLAAEKSRKVKVSEVDVPDEAPKPTV</sequence>
<protein>
    <recommendedName>
        <fullName evidence="7">Lipopolysaccharide assembly protein A domain-containing protein</fullName>
    </recommendedName>
</protein>
<dbReference type="Pfam" id="PF06305">
    <property type="entry name" value="LapA_dom"/>
    <property type="match status" value="1"/>
</dbReference>
<evidence type="ECO:0000256" key="1">
    <source>
        <dbReference type="ARBA" id="ARBA00022475"/>
    </source>
</evidence>
<evidence type="ECO:0000256" key="5">
    <source>
        <dbReference type="SAM" id="Coils"/>
    </source>
</evidence>
<evidence type="ECO:0000313" key="9">
    <source>
        <dbReference type="Proteomes" id="UP000236500"/>
    </source>
</evidence>
<evidence type="ECO:0000313" key="8">
    <source>
        <dbReference type="EMBL" id="PNP90502.1"/>
    </source>
</evidence>
<keyword evidence="2 6" id="KW-0812">Transmembrane</keyword>
<dbReference type="InterPro" id="IPR010445">
    <property type="entry name" value="LapA_dom"/>
</dbReference>
<keyword evidence="3 6" id="KW-1133">Transmembrane helix</keyword>
<feature type="domain" description="Lipopolysaccharide assembly protein A" evidence="7">
    <location>
        <begin position="30"/>
        <end position="91"/>
    </location>
</feature>
<keyword evidence="1" id="KW-1003">Cell membrane</keyword>
<proteinExistence type="predicted"/>
<name>A0ABX4XKC0_9LIST</name>
<keyword evidence="5" id="KW-0175">Coiled coil</keyword>
<evidence type="ECO:0000256" key="3">
    <source>
        <dbReference type="ARBA" id="ARBA00022989"/>
    </source>
</evidence>
<dbReference type="PANTHER" id="PTHR41335:SF1">
    <property type="entry name" value="MEMBRANE PROTEIN"/>
    <property type="match status" value="1"/>
</dbReference>
<gene>
    <name evidence="8" type="ORF">BMT55_11860</name>
</gene>
<comment type="caution">
    <text evidence="8">The sequence shown here is derived from an EMBL/GenBank/DDBJ whole genome shotgun (WGS) entry which is preliminary data.</text>
</comment>
<evidence type="ECO:0000256" key="4">
    <source>
        <dbReference type="ARBA" id="ARBA00023136"/>
    </source>
</evidence>
<accession>A0ABX4XKC0</accession>
<evidence type="ECO:0000259" key="7">
    <source>
        <dbReference type="Pfam" id="PF06305"/>
    </source>
</evidence>
<evidence type="ECO:0000256" key="2">
    <source>
        <dbReference type="ARBA" id="ARBA00022692"/>
    </source>
</evidence>
<feature type="coiled-coil region" evidence="5">
    <location>
        <begin position="70"/>
        <end position="97"/>
    </location>
</feature>
<dbReference type="Proteomes" id="UP000236500">
    <property type="component" value="Unassembled WGS sequence"/>
</dbReference>
<feature type="transmembrane region" description="Helical" evidence="6">
    <location>
        <begin position="43"/>
        <end position="68"/>
    </location>
</feature>